<feature type="domain" description="Signal transduction histidine kinase subgroup 2 dimerisation and phosphoacceptor" evidence="8">
    <location>
        <begin position="100"/>
        <end position="175"/>
    </location>
</feature>
<keyword evidence="10" id="KW-1185">Reference proteome</keyword>
<reference evidence="10" key="1">
    <citation type="submission" date="2016-10" db="EMBL/GenBank/DDBJ databases">
        <authorList>
            <person name="Varghese N."/>
            <person name="Submissions S."/>
        </authorList>
    </citation>
    <scope>NUCLEOTIDE SEQUENCE [LARGE SCALE GENOMIC DNA]</scope>
    <source>
        <strain evidence="10">DSM 18733</strain>
    </source>
</reference>
<dbReference type="InterPro" id="IPR036890">
    <property type="entry name" value="HATPase_C_sf"/>
</dbReference>
<keyword evidence="5" id="KW-0547">Nucleotide-binding</keyword>
<gene>
    <name evidence="9" type="ORF">SAMN05661044_03894</name>
</gene>
<evidence type="ECO:0000313" key="9">
    <source>
        <dbReference type="EMBL" id="SEL98992.1"/>
    </source>
</evidence>
<dbReference type="STRING" id="407022.SAMN05661044_03894"/>
<dbReference type="PANTHER" id="PTHR41523">
    <property type="entry name" value="TWO-COMPONENT SYSTEM SENSOR PROTEIN"/>
    <property type="match status" value="1"/>
</dbReference>
<evidence type="ECO:0000256" key="7">
    <source>
        <dbReference type="ARBA" id="ARBA00022840"/>
    </source>
</evidence>
<dbReference type="Pfam" id="PF07568">
    <property type="entry name" value="HisKA_2"/>
    <property type="match status" value="1"/>
</dbReference>
<accession>A0A1H7UPQ1</accession>
<evidence type="ECO:0000256" key="6">
    <source>
        <dbReference type="ARBA" id="ARBA00022777"/>
    </source>
</evidence>
<dbReference type="RefSeq" id="WP_093327672.1">
    <property type="nucleotide sequence ID" value="NZ_FOAF01000006.1"/>
</dbReference>
<dbReference type="InterPro" id="IPR011495">
    <property type="entry name" value="Sig_transdc_His_kin_sub2_dim/P"/>
</dbReference>
<dbReference type="EMBL" id="FOAF01000006">
    <property type="protein sequence ID" value="SEL98992.1"/>
    <property type="molecule type" value="Genomic_DNA"/>
</dbReference>
<dbReference type="AlphaFoldDB" id="A0A1H7UPQ1"/>
<evidence type="ECO:0000256" key="5">
    <source>
        <dbReference type="ARBA" id="ARBA00022741"/>
    </source>
</evidence>
<dbReference type="Proteomes" id="UP000199421">
    <property type="component" value="Unassembled WGS sequence"/>
</dbReference>
<keyword evidence="6 9" id="KW-0418">Kinase</keyword>
<protein>
    <recommendedName>
        <fullName evidence="2">histidine kinase</fullName>
        <ecNumber evidence="2">2.7.13.3</ecNumber>
    </recommendedName>
</protein>
<dbReference type="SUPFAM" id="SSF55874">
    <property type="entry name" value="ATPase domain of HSP90 chaperone/DNA topoisomerase II/histidine kinase"/>
    <property type="match status" value="1"/>
</dbReference>
<keyword evidence="7" id="KW-0067">ATP-binding</keyword>
<keyword evidence="3" id="KW-0597">Phosphoprotein</keyword>
<dbReference type="PANTHER" id="PTHR41523:SF8">
    <property type="entry name" value="ETHYLENE RESPONSE SENSOR PROTEIN"/>
    <property type="match status" value="1"/>
</dbReference>
<name>A0A1H7UPQ1_OLID1</name>
<dbReference type="GO" id="GO:0004673">
    <property type="term" value="F:protein histidine kinase activity"/>
    <property type="evidence" value="ECO:0007669"/>
    <property type="project" value="UniProtKB-EC"/>
</dbReference>
<dbReference type="OrthoDB" id="1523170at2"/>
<dbReference type="GO" id="GO:0005524">
    <property type="term" value="F:ATP binding"/>
    <property type="evidence" value="ECO:0007669"/>
    <property type="project" value="UniProtKB-KW"/>
</dbReference>
<organism evidence="9 10">
    <name type="scientific">Olivibacter domesticus</name>
    <name type="common">Pseudosphingobacterium domesticum</name>
    <dbReference type="NCBI Taxonomy" id="407022"/>
    <lineage>
        <taxon>Bacteria</taxon>
        <taxon>Pseudomonadati</taxon>
        <taxon>Bacteroidota</taxon>
        <taxon>Sphingobacteriia</taxon>
        <taxon>Sphingobacteriales</taxon>
        <taxon>Sphingobacteriaceae</taxon>
        <taxon>Olivibacter</taxon>
    </lineage>
</organism>
<keyword evidence="4" id="KW-0808">Transferase</keyword>
<evidence type="ECO:0000256" key="4">
    <source>
        <dbReference type="ARBA" id="ARBA00022679"/>
    </source>
</evidence>
<dbReference type="EC" id="2.7.13.3" evidence="2"/>
<evidence type="ECO:0000256" key="2">
    <source>
        <dbReference type="ARBA" id="ARBA00012438"/>
    </source>
</evidence>
<proteinExistence type="predicted"/>
<comment type="catalytic activity">
    <reaction evidence="1">
        <text>ATP + protein L-histidine = ADP + protein N-phospho-L-histidine.</text>
        <dbReference type="EC" id="2.7.13.3"/>
    </reaction>
</comment>
<evidence type="ECO:0000256" key="1">
    <source>
        <dbReference type="ARBA" id="ARBA00000085"/>
    </source>
</evidence>
<evidence type="ECO:0000259" key="8">
    <source>
        <dbReference type="Pfam" id="PF07568"/>
    </source>
</evidence>
<evidence type="ECO:0000313" key="10">
    <source>
        <dbReference type="Proteomes" id="UP000199421"/>
    </source>
</evidence>
<dbReference type="Gene3D" id="3.30.565.10">
    <property type="entry name" value="Histidine kinase-like ATPase, C-terminal domain"/>
    <property type="match status" value="1"/>
</dbReference>
<dbReference type="Gene3D" id="3.30.450.20">
    <property type="entry name" value="PAS domain"/>
    <property type="match status" value="1"/>
</dbReference>
<evidence type="ECO:0000256" key="3">
    <source>
        <dbReference type="ARBA" id="ARBA00022553"/>
    </source>
</evidence>
<sequence>MKERLLNPQALLFKLLHTKPNSATKHYAKVVRLKKRPSRLSVLATQSSKFGIMLIGFILYRRNKNTQRQIIELQKINGALQTQYDVLKDTNDKNELLLNEIHHRVKNNLQFVSSLLNMKMRSSDNAEAKQALHESAVRLQSMLLVHQKLYSEDRQGFVDMKQYTHDLVHYLLQSYITNKHPILPHISVGTIKFETDTVIPFGLLLTELITNSIKYAKPKEQKLHLNIELSPLQHGQYCLHYSDNGKGLSSPIDFTSVNTMGLRLLYNLTKQLKGTIHYEFREISIFKINFRSI</sequence>